<dbReference type="PANTHER" id="PTHR30195:SF16">
    <property type="entry name" value="TYPE I RESTRICTION ENZYME ENDONUCLEASE SUBUNIT"/>
    <property type="match status" value="1"/>
</dbReference>
<dbReference type="GO" id="GO:0009035">
    <property type="term" value="F:type I site-specific deoxyribonuclease activity"/>
    <property type="evidence" value="ECO:0007669"/>
    <property type="project" value="UniProtKB-EC"/>
</dbReference>
<dbReference type="InterPro" id="IPR051268">
    <property type="entry name" value="Type-I_R_enzyme_R_subunit"/>
</dbReference>
<keyword evidence="3" id="KW-0378">Hydrolase</keyword>
<evidence type="ECO:0000313" key="3">
    <source>
        <dbReference type="EMBL" id="SYV97232.1"/>
    </source>
</evidence>
<organism evidence="3 4">
    <name type="scientific">Mycoplasmopsis edwardii</name>
    <dbReference type="NCBI Taxonomy" id="53558"/>
    <lineage>
        <taxon>Bacteria</taxon>
        <taxon>Bacillati</taxon>
        <taxon>Mycoplasmatota</taxon>
        <taxon>Mycoplasmoidales</taxon>
        <taxon>Metamycoplasmataceae</taxon>
        <taxon>Mycoplasmopsis</taxon>
    </lineage>
</organism>
<dbReference type="PANTHER" id="PTHR30195">
    <property type="entry name" value="TYPE I SITE-SPECIFIC DEOXYRIBONUCLEASE PROTEIN SUBUNIT M AND R"/>
    <property type="match status" value="1"/>
</dbReference>
<accession>A0A3B0PKD2</accession>
<keyword evidence="4" id="KW-1185">Reference proteome</keyword>
<proteinExistence type="predicted"/>
<dbReference type="Proteomes" id="UP000257559">
    <property type="component" value="Chromosome"/>
</dbReference>
<dbReference type="InterPro" id="IPR014001">
    <property type="entry name" value="Helicase_ATP-bd"/>
</dbReference>
<dbReference type="EC" id="3.1.21.3" evidence="3"/>
<dbReference type="EMBL" id="LS991951">
    <property type="protein sequence ID" value="SYV97232.1"/>
    <property type="molecule type" value="Genomic_DNA"/>
</dbReference>
<dbReference type="PROSITE" id="PS51192">
    <property type="entry name" value="HELICASE_ATP_BIND_1"/>
    <property type="match status" value="1"/>
</dbReference>
<dbReference type="AlphaFoldDB" id="A0A3B0PKD2"/>
<evidence type="ECO:0000313" key="4">
    <source>
        <dbReference type="Proteomes" id="UP000257559"/>
    </source>
</evidence>
<dbReference type="Pfam" id="PF18766">
    <property type="entry name" value="SWI2_SNF2"/>
    <property type="match status" value="1"/>
</dbReference>
<reference evidence="4" key="1">
    <citation type="submission" date="2018-06" db="EMBL/GenBank/DDBJ databases">
        <authorList>
            <consortium name="Pathogen Informatics"/>
        </authorList>
    </citation>
    <scope>NUCLEOTIDE SEQUENCE [LARGE SCALE GENOMIC DNA]</scope>
    <source>
        <strain evidence="4">NCTC10132</strain>
    </source>
</reference>
<evidence type="ECO:0000259" key="2">
    <source>
        <dbReference type="PROSITE" id="PS51192"/>
    </source>
</evidence>
<dbReference type="SUPFAM" id="SSF52540">
    <property type="entry name" value="P-loop containing nucleoside triphosphate hydrolases"/>
    <property type="match status" value="1"/>
</dbReference>
<sequence length="165" mass="19491">MIIDYNLADIVIFVADRIELVDQTYEEFGIYIDKKEDIEETSSAKDLSKHIKSKEQKIIVTSINKLSKQSETYKHIIDKKRIVLIFDEAHRSTSSEMMKDIKKLFNKRTIIFGFTGTPIFDNNELTTEDIFGEQLDRYTMGDSIIHDQVLKFAFKYLIFEKLYKW</sequence>
<feature type="domain" description="Helicase ATP-binding" evidence="2">
    <location>
        <begin position="1"/>
        <end position="136"/>
    </location>
</feature>
<evidence type="ECO:0000256" key="1">
    <source>
        <dbReference type="ARBA" id="ARBA00022747"/>
    </source>
</evidence>
<dbReference type="GO" id="GO:0009307">
    <property type="term" value="P:DNA restriction-modification system"/>
    <property type="evidence" value="ECO:0007669"/>
    <property type="project" value="UniProtKB-KW"/>
</dbReference>
<name>A0A3B0PKD2_9BACT</name>
<gene>
    <name evidence="3" type="primary">hsdR_4</name>
    <name evidence="3" type="ORF">NCTC10132_00591</name>
</gene>
<dbReference type="KEGG" id="medw:NCTC10132_00591"/>
<feature type="non-terminal residue" evidence="3">
    <location>
        <position position="165"/>
    </location>
</feature>
<keyword evidence="1" id="KW-0680">Restriction system</keyword>
<dbReference type="InterPro" id="IPR027417">
    <property type="entry name" value="P-loop_NTPase"/>
</dbReference>
<dbReference type="InterPro" id="IPR040980">
    <property type="entry name" value="SWI2_SNF2"/>
</dbReference>
<dbReference type="Gene3D" id="3.40.50.300">
    <property type="entry name" value="P-loop containing nucleotide triphosphate hydrolases"/>
    <property type="match status" value="1"/>
</dbReference>
<protein>
    <submittedName>
        <fullName evidence="3">Type I restriction enzyme EcoR124II R protein</fullName>
        <ecNumber evidence="3">3.1.21.3</ecNumber>
    </submittedName>
</protein>